<name>C4QW84_KOMPG</name>
<dbReference type="FunCoup" id="C4QW84">
    <property type="interactions" value="702"/>
</dbReference>
<dbReference type="FunFam" id="3.30.420.10:FF:000028">
    <property type="entry name" value="PAN2-PAN3 deadenylation complex catalytic subunit PAN2"/>
    <property type="match status" value="1"/>
</dbReference>
<dbReference type="SMR" id="C4QW84"/>
<dbReference type="InterPro" id="IPR013520">
    <property type="entry name" value="Ribonucl_H"/>
</dbReference>
<comment type="caution">
    <text evidence="10">Lacks conserved residue(s) required for the propagation of feature annotation.</text>
</comment>
<dbReference type="InterPro" id="IPR048841">
    <property type="entry name" value="PAN2_N"/>
</dbReference>
<proteinExistence type="inferred from homology"/>
<comment type="subcellular location">
    <subcellularLocation>
        <location evidence="2 10">Cytoplasm</location>
    </subcellularLocation>
</comment>
<dbReference type="GO" id="GO:0000932">
    <property type="term" value="C:P-body"/>
    <property type="evidence" value="ECO:0007669"/>
    <property type="project" value="TreeGrafter"/>
</dbReference>
<keyword evidence="13" id="KW-1185">Reference proteome</keyword>
<dbReference type="SUPFAM" id="SSF53098">
    <property type="entry name" value="Ribonuclease H-like"/>
    <property type="match status" value="1"/>
</dbReference>
<keyword evidence="8 10" id="KW-0378">Hydrolase</keyword>
<evidence type="ECO:0000256" key="9">
    <source>
        <dbReference type="ARBA" id="ARBA00022839"/>
    </source>
</evidence>
<dbReference type="InterPro" id="IPR036397">
    <property type="entry name" value="RNaseH_sf"/>
</dbReference>
<dbReference type="eggNOG" id="KOG1275">
    <property type="taxonomic scope" value="Eukaryota"/>
</dbReference>
<dbReference type="GO" id="GO:0046872">
    <property type="term" value="F:metal ion binding"/>
    <property type="evidence" value="ECO:0007669"/>
    <property type="project" value="UniProtKB-KW"/>
</dbReference>
<evidence type="ECO:0000256" key="10">
    <source>
        <dbReference type="HAMAP-Rule" id="MF_03182"/>
    </source>
</evidence>
<dbReference type="InterPro" id="IPR028889">
    <property type="entry name" value="USP"/>
</dbReference>
<dbReference type="OrthoDB" id="16516at2759"/>
<dbReference type="PROSITE" id="PS50235">
    <property type="entry name" value="USP_3"/>
    <property type="match status" value="1"/>
</dbReference>
<comment type="subunit">
    <text evidence="10">Forms a heterotrimer with an asymmetric homodimer of the regulatory subunit PAN3 to form the poly(A)-nuclease (PAN) deadenylation complex.</text>
</comment>
<evidence type="ECO:0000256" key="3">
    <source>
        <dbReference type="ARBA" id="ARBA00022490"/>
    </source>
</evidence>
<evidence type="ECO:0000256" key="5">
    <source>
        <dbReference type="ARBA" id="ARBA00022664"/>
    </source>
</evidence>
<dbReference type="CDD" id="cd06143">
    <property type="entry name" value="PAN2_exo"/>
    <property type="match status" value="1"/>
</dbReference>
<dbReference type="Proteomes" id="UP000000314">
    <property type="component" value="Chromosome 1"/>
</dbReference>
<dbReference type="EC" id="3.1.13.4" evidence="10"/>
<dbReference type="HAMAP" id="MF_03182">
    <property type="entry name" value="PAN2"/>
    <property type="match status" value="1"/>
</dbReference>
<dbReference type="STRING" id="644223.C4QW84"/>
<comment type="domain">
    <text evidence="10">The linker, or PAN3 interaction domain (PID), between the WD40 repeats and the pseudo-UCH domain mediates interaction with PAN3.</text>
</comment>
<organism evidence="12 13">
    <name type="scientific">Komagataella phaffii (strain GS115 / ATCC 20864)</name>
    <name type="common">Yeast</name>
    <name type="synonym">Pichia pastoris</name>
    <dbReference type="NCBI Taxonomy" id="644223"/>
    <lineage>
        <taxon>Eukaryota</taxon>
        <taxon>Fungi</taxon>
        <taxon>Dikarya</taxon>
        <taxon>Ascomycota</taxon>
        <taxon>Saccharomycotina</taxon>
        <taxon>Pichiomycetes</taxon>
        <taxon>Pichiales</taxon>
        <taxon>Pichiaceae</taxon>
        <taxon>Komagataella</taxon>
    </lineage>
</organism>
<feature type="binding site" evidence="10">
    <location>
        <position position="1078"/>
    </location>
    <ligand>
        <name>a divalent metal cation</name>
        <dbReference type="ChEBI" id="CHEBI:60240"/>
        <note>catalytic</note>
    </ligand>
</feature>
<dbReference type="PANTHER" id="PTHR15728">
    <property type="entry name" value="DEADENYLATION COMPLEX CATALYTIC SUBUNIT PAN2"/>
    <property type="match status" value="1"/>
</dbReference>
<feature type="binding site" evidence="10">
    <location>
        <position position="917"/>
    </location>
    <ligand>
        <name>a divalent metal cation</name>
        <dbReference type="ChEBI" id="CHEBI:60240"/>
        <note>catalytic</note>
    </ligand>
</feature>
<dbReference type="InterPro" id="IPR036322">
    <property type="entry name" value="WD40_repeat_dom_sf"/>
</dbReference>
<dbReference type="InterPro" id="IPR038765">
    <property type="entry name" value="Papain-like_cys_pep_sf"/>
</dbReference>
<evidence type="ECO:0000313" key="12">
    <source>
        <dbReference type="EMBL" id="CAY67507.1"/>
    </source>
</evidence>
<dbReference type="SMART" id="SM00479">
    <property type="entry name" value="EXOIII"/>
    <property type="match status" value="1"/>
</dbReference>
<dbReference type="Gene3D" id="3.30.420.10">
    <property type="entry name" value="Ribonuclease H-like superfamily/Ribonuclease H"/>
    <property type="match status" value="1"/>
</dbReference>
<keyword evidence="7 10" id="KW-0479">Metal-binding</keyword>
<reference evidence="12 13" key="1">
    <citation type="journal article" date="2009" name="Nat. Biotechnol.">
        <title>Genome sequence of the recombinant protein production host Pichia pastoris.</title>
        <authorList>
            <person name="De Schutter K."/>
            <person name="Lin Y.C."/>
            <person name="Tiels P."/>
            <person name="Van Hecke A."/>
            <person name="Glinka S."/>
            <person name="Weber-Lehmann J."/>
            <person name="Rouze P."/>
            <person name="Van de Peer Y."/>
            <person name="Callewaert N."/>
        </authorList>
    </citation>
    <scope>NUCLEOTIDE SEQUENCE [LARGE SCALE GENOMIC DNA]</scope>
    <source>
        <strain evidence="13">GS115 / ATCC 20864</strain>
    </source>
</reference>
<dbReference type="PANTHER" id="PTHR15728:SF0">
    <property type="entry name" value="PAN2-PAN3 DEADENYLATION COMPLEX CATALYTIC SUBUNIT PAN2"/>
    <property type="match status" value="1"/>
</dbReference>
<dbReference type="InterPro" id="IPR012337">
    <property type="entry name" value="RNaseH-like_sf"/>
</dbReference>
<evidence type="ECO:0000256" key="2">
    <source>
        <dbReference type="ARBA" id="ARBA00004496"/>
    </source>
</evidence>
<dbReference type="Pfam" id="PF20770">
    <property type="entry name" value="PAN2_N"/>
    <property type="match status" value="1"/>
</dbReference>
<gene>
    <name evidence="10" type="primary">PAN2</name>
    <name evidence="12" type="ordered locus">PAS_chr1-1_0143</name>
</gene>
<dbReference type="InterPro" id="IPR030843">
    <property type="entry name" value="PAN2"/>
</dbReference>
<dbReference type="Pfam" id="PF13423">
    <property type="entry name" value="UCH_1"/>
    <property type="match status" value="1"/>
</dbReference>
<evidence type="ECO:0000259" key="11">
    <source>
        <dbReference type="PROSITE" id="PS50235"/>
    </source>
</evidence>
<dbReference type="Pfam" id="PF00929">
    <property type="entry name" value="RNase_T"/>
    <property type="match status" value="1"/>
</dbReference>
<comment type="catalytic activity">
    <reaction evidence="1 10">
        <text>Exonucleolytic cleavage of poly(A) to 5'-AMP.</text>
        <dbReference type="EC" id="3.1.13.4"/>
    </reaction>
</comment>
<dbReference type="Gene3D" id="3.90.70.10">
    <property type="entry name" value="Cysteine proteinases"/>
    <property type="match status" value="1"/>
</dbReference>
<evidence type="ECO:0000256" key="1">
    <source>
        <dbReference type="ARBA" id="ARBA00001663"/>
    </source>
</evidence>
<dbReference type="GO" id="GO:0000289">
    <property type="term" value="P:nuclear-transcribed mRNA poly(A) tail shortening"/>
    <property type="evidence" value="ECO:0007669"/>
    <property type="project" value="UniProtKB-UniRule"/>
</dbReference>
<dbReference type="GeneID" id="8197266"/>
<dbReference type="HOGENOM" id="CLU_002369_1_0_1"/>
<comment type="similarity">
    <text evidence="10">Belongs to the peptidase C19 family. PAN2 subfamily.</text>
</comment>
<evidence type="ECO:0000313" key="13">
    <source>
        <dbReference type="Proteomes" id="UP000000314"/>
    </source>
</evidence>
<dbReference type="SUPFAM" id="SSF54001">
    <property type="entry name" value="Cysteine proteinases"/>
    <property type="match status" value="1"/>
</dbReference>
<protein>
    <recommendedName>
        <fullName evidence="10">PAN2-PAN3 deadenylation complex catalytic subunit PAN2</fullName>
        <ecNumber evidence="10">3.1.13.4</ecNumber>
    </recommendedName>
    <alternativeName>
        <fullName evidence="10">PAB1P-dependent poly(A)-specific ribonuclease</fullName>
    </alternativeName>
    <alternativeName>
        <fullName evidence="10">Poly(A)-nuclease deadenylation complex subunit 2</fullName>
        <shortName evidence="10">PAN deadenylation complex subunit 2</shortName>
    </alternativeName>
</protein>
<dbReference type="EMBL" id="FN392319">
    <property type="protein sequence ID" value="CAY67507.1"/>
    <property type="molecule type" value="Genomic_DNA"/>
</dbReference>
<dbReference type="GO" id="GO:0031251">
    <property type="term" value="C:PAN complex"/>
    <property type="evidence" value="ECO:0007669"/>
    <property type="project" value="UniProtKB-UniRule"/>
</dbReference>
<dbReference type="InterPro" id="IPR028881">
    <property type="entry name" value="PAN2_UCH_dom"/>
</dbReference>
<dbReference type="GO" id="GO:0003676">
    <property type="term" value="F:nucleic acid binding"/>
    <property type="evidence" value="ECO:0007669"/>
    <property type="project" value="InterPro"/>
</dbReference>
<dbReference type="OMA" id="TQELLWT"/>
<keyword evidence="6 10" id="KW-0540">Nuclease</keyword>
<feature type="binding site" evidence="10">
    <location>
        <position position="1025"/>
    </location>
    <ligand>
        <name>a divalent metal cation</name>
        <dbReference type="ChEBI" id="CHEBI:60240"/>
        <note>catalytic</note>
    </ligand>
</feature>
<dbReference type="GO" id="GO:0006397">
    <property type="term" value="P:mRNA processing"/>
    <property type="evidence" value="ECO:0007669"/>
    <property type="project" value="UniProtKB-KW"/>
</dbReference>
<comment type="activity regulation">
    <text evidence="10">Positively regulated by the regulatory subunit PAN3.</text>
</comment>
<dbReference type="Gene3D" id="2.130.10.10">
    <property type="entry name" value="YVTN repeat-like/Quinoprotein amine dehydrogenase"/>
    <property type="match status" value="1"/>
</dbReference>
<evidence type="ECO:0000256" key="4">
    <source>
        <dbReference type="ARBA" id="ARBA00022574"/>
    </source>
</evidence>
<accession>C4QW84</accession>
<feature type="domain" description="USP" evidence="11">
    <location>
        <begin position="533"/>
        <end position="860"/>
    </location>
</feature>
<dbReference type="InterPro" id="IPR015943">
    <property type="entry name" value="WD40/YVTN_repeat-like_dom_sf"/>
</dbReference>
<keyword evidence="5 10" id="KW-0507">mRNA processing</keyword>
<keyword evidence="9 10" id="KW-0269">Exonuclease</keyword>
<dbReference type="InterPro" id="IPR050785">
    <property type="entry name" value="PAN2-PAN3_catalytic_subunit"/>
</dbReference>
<comment type="cofactor">
    <cofactor evidence="10">
        <name>a divalent metal cation</name>
        <dbReference type="ChEBI" id="CHEBI:60240"/>
    </cofactor>
    <text evidence="10">Binds 2 metal cations per subunit in the catalytic exonuclease domain.</text>
</comment>
<dbReference type="RefSeq" id="XP_002489788.1">
    <property type="nucleotide sequence ID" value="XM_002489743.1"/>
</dbReference>
<sequence>MEGWNEINRVPCMRPSFRISDPTRQSVPSALLFDDSHDLTWIGSEDGFVKSLADQMLTPYTSFRCHSSKVLQLLNNKRGILSLSENSIKLTSRTGLCRMNLHDISVNHSRSMAYTSNTENEVLLGGFQGKLVKLNLMRGEISDTIPYDAPVYTMSANLSQICLGRVDGTVDILDPRSNDIIASFSGHMRTLSSMDCRGNTLITTGYSVRNGTFYADPIANLYDLRTKSLMPPVTFPAGASFVKLHPKLPNVAILASSAGLIHFVNLYSPMNVSLYQADVGSYMNNFEVSPSGDFMGFTDSFQNVHLWSNAPDLSSAHIPNLASSLEQATMLPPPANSDIIPADSDSTVPLSSIGMPYYDQPLLSNWPFDMKFSLGHVPKKINPELINSSKSVVENYNAHAFGQNNLPSGMGVNMNIPGVFKTDTDTRIAVYSREKYGPRNVAQPYYRLHDRSNQKNKFVPKFISERLDVDEKSSSTAENTNSDFKDTLYEQLFDCKPHSSQEVPYCFTKLDIHYSKFGVHDFDFEFFNKTNLSGLESHVQSAYCNSLLQLYRFAPLMFNYAVGSLAEESVDNNSLLTELGFLFDMMVKASGQHIAPSNFQKMLSKIPEASRILDIYNNGYNRDEHSQRVLIQSFNNFLLERISLDEMNQAKSNAPHIFNTIMGIPVECEFIGVGCGLRKIGNTTLYSLDVRHPKTNNVVLNKKLNHSIIPYIELALSRNLSVNMACDNCNETHAFDTLYTVKDLPPILSLNLELTNQELSELKASKTNWLASEFYASMNKGRICLKSITTGFRHLKYELLGYVAQVTDKEGNSNLVTFVKVGKDEWFLFNDFLVMPISEHEVLNLNYWWKKPVIVIYKNSESTNMFDYEGWRQNLNQDILYRDHFSRGTREGKIIEYELLTKEEAPQPGTLVAIDAEFVVIEPELVEFNSDGTKKVIRPLKNSLARVSVLRGDTGPKEGIPFIDDYVIIEEPINDYLTSWSGIEPDDLNLEKSKRSLTTLQAVYRKLWLLLNLGCIFVGHGLINDFRTINLSVPKQQVRDTAELYFLKKEKRKLSLKFLTYAVLRREVQKGNHDSIEDAKAALMLYRKYIQLNNTGELQHTLEEVYMEGQMLSFKVPT</sequence>
<evidence type="ECO:0000256" key="6">
    <source>
        <dbReference type="ARBA" id="ARBA00022722"/>
    </source>
</evidence>
<evidence type="ECO:0000256" key="8">
    <source>
        <dbReference type="ARBA" id="ARBA00022801"/>
    </source>
</evidence>
<dbReference type="SUPFAM" id="SSF50978">
    <property type="entry name" value="WD40 repeat-like"/>
    <property type="match status" value="1"/>
</dbReference>
<feature type="binding site" evidence="10">
    <location>
        <position position="915"/>
    </location>
    <ligand>
        <name>a divalent metal cation</name>
        <dbReference type="ChEBI" id="CHEBI:60240"/>
        <note>catalytic</note>
    </ligand>
</feature>
<comment type="domain">
    <text evidence="10">Contains a pseudo-UCH domain. This ubiquitin C-terminal hydrolase (UCH)-like or ubiquitin specific protease (USP)-like domain is predicted to be catalytically inactive because it lacks the active site catalytic triad characteristic of thiol proteases, with residues at the equivalent structural positions that are incompatible with catalysis, and it cannot bind ubiquitin. It functions as a structural scaffold for intra- and intermolecular interactions in the complex.</text>
</comment>
<keyword evidence="4" id="KW-0853">WD repeat</keyword>
<keyword evidence="3 10" id="KW-0963">Cytoplasm</keyword>
<comment type="function">
    <text evidence="10">Catalytic subunit of the poly(A)-nuclease (PAN) deadenylation complex, one of two cytoplasmic mRNA deadenylases involved in mRNA turnover. PAN specifically shortens poly(A) tails of RNA and the activity is stimulated by poly(A)-binding protein PAB1. PAN deadenylation is followed by rapid degradation of the shortened mRNA tails by the CCR4-NOT complex. Deadenylated mRNAs are then degraded by two alternative mechanisms, namely exosome-mediated 3'-5' exonucleolytic degradation, or deadenlyation-dependent mRNA decaping and subsequent 5'-3' exonucleolytic degradation by XRN1. May also be involved in post-transcriptional maturation of mRNA poly(A) tails.</text>
</comment>
<dbReference type="KEGG" id="ppa:PAS_chr1-1_0143"/>
<dbReference type="GO" id="GO:0004535">
    <property type="term" value="F:poly(A)-specific ribonuclease activity"/>
    <property type="evidence" value="ECO:0007669"/>
    <property type="project" value="UniProtKB-UniRule"/>
</dbReference>
<evidence type="ECO:0000256" key="7">
    <source>
        <dbReference type="ARBA" id="ARBA00022723"/>
    </source>
</evidence>
<dbReference type="InParanoid" id="C4QW84"/>
<dbReference type="AlphaFoldDB" id="C4QW84"/>